<dbReference type="EMBL" id="CP001349">
    <property type="protein sequence ID" value="ACL60595.1"/>
    <property type="molecule type" value="Genomic_DNA"/>
</dbReference>
<organism evidence="1 2">
    <name type="scientific">Methylobacterium nodulans (strain LMG 21967 / CNCM I-2342 / ORS 2060)</name>
    <dbReference type="NCBI Taxonomy" id="460265"/>
    <lineage>
        <taxon>Bacteria</taxon>
        <taxon>Pseudomonadati</taxon>
        <taxon>Pseudomonadota</taxon>
        <taxon>Alphaproteobacteria</taxon>
        <taxon>Hyphomicrobiales</taxon>
        <taxon>Methylobacteriaceae</taxon>
        <taxon>Methylobacterium</taxon>
    </lineage>
</organism>
<reference evidence="1 2" key="1">
    <citation type="submission" date="2009-01" db="EMBL/GenBank/DDBJ databases">
        <title>Complete sequence of chromosome of Methylobacterium nodulans ORS 2060.</title>
        <authorList>
            <consortium name="US DOE Joint Genome Institute"/>
            <person name="Lucas S."/>
            <person name="Copeland A."/>
            <person name="Lapidus A."/>
            <person name="Glavina del Rio T."/>
            <person name="Dalin E."/>
            <person name="Tice H."/>
            <person name="Bruce D."/>
            <person name="Goodwin L."/>
            <person name="Pitluck S."/>
            <person name="Sims D."/>
            <person name="Brettin T."/>
            <person name="Detter J.C."/>
            <person name="Han C."/>
            <person name="Larimer F."/>
            <person name="Land M."/>
            <person name="Hauser L."/>
            <person name="Kyrpides N."/>
            <person name="Ivanova N."/>
            <person name="Marx C.J."/>
            <person name="Richardson P."/>
        </authorList>
    </citation>
    <scope>NUCLEOTIDE SEQUENCE [LARGE SCALE GENOMIC DNA]</scope>
    <source>
        <strain evidence="2">LMG 21967 / CNCM I-2342 / ORS 2060</strain>
    </source>
</reference>
<dbReference type="OrthoDB" id="8008058at2"/>
<gene>
    <name evidence="1" type="ordered locus">Mnod_5766</name>
</gene>
<dbReference type="HOGENOM" id="CLU_2753251_0_0_5"/>
<dbReference type="AlphaFoldDB" id="B8IRP5"/>
<proteinExistence type="predicted"/>
<protein>
    <submittedName>
        <fullName evidence="1">Uncharacterized protein</fullName>
    </submittedName>
</protein>
<name>B8IRP5_METNO</name>
<sequence>MQKLVYNIRKGREGWDVYVSQTGKPVVLDGHPQTGLPLETAAQIAASLEIMDFLRAEKVGWMIADRPMIH</sequence>
<dbReference type="Proteomes" id="UP000008207">
    <property type="component" value="Chromosome"/>
</dbReference>
<evidence type="ECO:0000313" key="1">
    <source>
        <dbReference type="EMBL" id="ACL60595.1"/>
    </source>
</evidence>
<evidence type="ECO:0000313" key="2">
    <source>
        <dbReference type="Proteomes" id="UP000008207"/>
    </source>
</evidence>
<keyword evidence="2" id="KW-1185">Reference proteome</keyword>
<accession>B8IRP5</accession>
<dbReference type="KEGG" id="mno:Mnod_5766"/>
<dbReference type="RefSeq" id="WP_015932194.1">
    <property type="nucleotide sequence ID" value="NC_011894.1"/>
</dbReference>